<dbReference type="PANTHER" id="PTHR12589:SF8">
    <property type="entry name" value="6-CARBOXY-5,6,7,8-TETRAHYDROPTERIN SYNTHASE"/>
    <property type="match status" value="1"/>
</dbReference>
<dbReference type="STRING" id="1121391.SAMN02745206_02124"/>
<dbReference type="SUPFAM" id="SSF55620">
    <property type="entry name" value="Tetrahydrobiopterin biosynthesis enzymes-like"/>
    <property type="match status" value="1"/>
</dbReference>
<comment type="catalytic activity">
    <reaction evidence="4 5">
        <text>7,8-dihydroneopterin 3'-triphosphate + H2O = 6-carboxy-5,6,7,8-tetrahydropterin + triphosphate + acetaldehyde + 2 H(+)</text>
        <dbReference type="Rhea" id="RHEA:27966"/>
        <dbReference type="ChEBI" id="CHEBI:15343"/>
        <dbReference type="ChEBI" id="CHEBI:15377"/>
        <dbReference type="ChEBI" id="CHEBI:15378"/>
        <dbReference type="ChEBI" id="CHEBI:18036"/>
        <dbReference type="ChEBI" id="CHEBI:58462"/>
        <dbReference type="ChEBI" id="CHEBI:61032"/>
        <dbReference type="EC" id="4.1.2.50"/>
    </reaction>
</comment>
<evidence type="ECO:0000256" key="2">
    <source>
        <dbReference type="ARBA" id="ARBA00008900"/>
    </source>
</evidence>
<evidence type="ECO:0000313" key="9">
    <source>
        <dbReference type="Proteomes" id="UP000184076"/>
    </source>
</evidence>
<dbReference type="EMBL" id="FQVB01000019">
    <property type="protein sequence ID" value="SHF50439.1"/>
    <property type="molecule type" value="Genomic_DNA"/>
</dbReference>
<feature type="binding site" evidence="7">
    <location>
        <position position="27"/>
    </location>
    <ligand>
        <name>Zn(2+)</name>
        <dbReference type="ChEBI" id="CHEBI:29105"/>
    </ligand>
</feature>
<dbReference type="NCBIfam" id="TIGR03367">
    <property type="entry name" value="queuosine_QueD"/>
    <property type="match status" value="1"/>
</dbReference>
<protein>
    <recommendedName>
        <fullName evidence="3 5">6-carboxy-5,6,7,8-tetrahydropterin synthase</fullName>
        <ecNumber evidence="5">4.-.-.-</ecNumber>
    </recommendedName>
</protein>
<dbReference type="Gene3D" id="3.30.479.10">
    <property type="entry name" value="6-pyruvoyl tetrahydropterin synthase/QueD"/>
    <property type="match status" value="1"/>
</dbReference>
<dbReference type="EC" id="4.-.-.-" evidence="5"/>
<keyword evidence="5" id="KW-0671">Queuosine biosynthesis</keyword>
<evidence type="ECO:0000256" key="5">
    <source>
        <dbReference type="PIRNR" id="PIRNR006113"/>
    </source>
</evidence>
<sequence>MYEVKIVSDFAAAHNLRNFRGRCENLHGHNWKVEVVVRGDRLDDAGVLLDFGELKQATRDVLQLVDHQYLNDLPYFKERNPSSEYIARFLFENLSARVNGDHRWVHSVSAWESKDSCATYYGESR</sequence>
<organism evidence="8 9">
    <name type="scientific">Desulfacinum infernum DSM 9756</name>
    <dbReference type="NCBI Taxonomy" id="1121391"/>
    <lineage>
        <taxon>Bacteria</taxon>
        <taxon>Pseudomonadati</taxon>
        <taxon>Thermodesulfobacteriota</taxon>
        <taxon>Syntrophobacteria</taxon>
        <taxon>Syntrophobacterales</taxon>
        <taxon>Syntrophobacteraceae</taxon>
        <taxon>Desulfacinum</taxon>
    </lineage>
</organism>
<feature type="active site" description="Charge relay system" evidence="6">
    <location>
        <position position="67"/>
    </location>
</feature>
<dbReference type="GO" id="GO:0070497">
    <property type="term" value="F:6-carboxytetrahydropterin synthase activity"/>
    <property type="evidence" value="ECO:0007669"/>
    <property type="project" value="UniProtKB-EC"/>
</dbReference>
<feature type="binding site" evidence="7">
    <location>
        <position position="14"/>
    </location>
    <ligand>
        <name>Zn(2+)</name>
        <dbReference type="ChEBI" id="CHEBI:29105"/>
    </ligand>
</feature>
<dbReference type="PIRSF" id="PIRSF006113">
    <property type="entry name" value="PTP_synth"/>
    <property type="match status" value="1"/>
</dbReference>
<evidence type="ECO:0000313" key="8">
    <source>
        <dbReference type="EMBL" id="SHF50439.1"/>
    </source>
</evidence>
<comment type="similarity">
    <text evidence="2 5">Belongs to the PTPS family. QueD subfamily.</text>
</comment>
<evidence type="ECO:0000256" key="3">
    <source>
        <dbReference type="ARBA" id="ARBA00018141"/>
    </source>
</evidence>
<evidence type="ECO:0000256" key="1">
    <source>
        <dbReference type="ARBA" id="ARBA00005061"/>
    </source>
</evidence>
<feature type="binding site" evidence="7">
    <location>
        <position position="29"/>
    </location>
    <ligand>
        <name>Zn(2+)</name>
        <dbReference type="ChEBI" id="CHEBI:29105"/>
    </ligand>
</feature>
<keyword evidence="5" id="KW-0456">Lyase</keyword>
<dbReference type="UniPathway" id="UPA00391"/>
<dbReference type="GO" id="GO:0046872">
    <property type="term" value="F:metal ion binding"/>
    <property type="evidence" value="ECO:0007669"/>
    <property type="project" value="UniProtKB-KW"/>
</dbReference>
<evidence type="ECO:0000256" key="4">
    <source>
        <dbReference type="ARBA" id="ARBA00048807"/>
    </source>
</evidence>
<feature type="active site" description="Charge relay system" evidence="6">
    <location>
        <position position="112"/>
    </location>
</feature>
<proteinExistence type="inferred from homology"/>
<evidence type="ECO:0000256" key="7">
    <source>
        <dbReference type="PIRSR" id="PIRSR006113-2"/>
    </source>
</evidence>
<dbReference type="RefSeq" id="WP_073039122.1">
    <property type="nucleotide sequence ID" value="NZ_FQVB01000019.1"/>
</dbReference>
<dbReference type="Proteomes" id="UP000184076">
    <property type="component" value="Unassembled WGS sequence"/>
</dbReference>
<reference evidence="9" key="1">
    <citation type="submission" date="2016-11" db="EMBL/GenBank/DDBJ databases">
        <authorList>
            <person name="Varghese N."/>
            <person name="Submissions S."/>
        </authorList>
    </citation>
    <scope>NUCLEOTIDE SEQUENCE [LARGE SCALE GENOMIC DNA]</scope>
    <source>
        <strain evidence="9">DSM 9756</strain>
    </source>
</reference>
<dbReference type="GO" id="GO:0008616">
    <property type="term" value="P:tRNA queuosine(34) biosynthetic process"/>
    <property type="evidence" value="ECO:0007669"/>
    <property type="project" value="UniProtKB-KW"/>
</dbReference>
<gene>
    <name evidence="8" type="ORF">SAMN02745206_02124</name>
</gene>
<evidence type="ECO:0000256" key="6">
    <source>
        <dbReference type="PIRSR" id="PIRSR006113-1"/>
    </source>
</evidence>
<dbReference type="InterPro" id="IPR038418">
    <property type="entry name" value="6-PTP_synth/QueD_sf"/>
</dbReference>
<name>A0A1M5C6R9_9BACT</name>
<keyword evidence="5 7" id="KW-0479">Metal-binding</keyword>
<feature type="active site" description="Proton acceptor" evidence="6">
    <location>
        <position position="23"/>
    </location>
</feature>
<dbReference type="OrthoDB" id="9804698at2"/>
<accession>A0A1M5C6R9</accession>
<dbReference type="PANTHER" id="PTHR12589">
    <property type="entry name" value="PYRUVOYL TETRAHYDROBIOPTERIN SYNTHASE"/>
    <property type="match status" value="1"/>
</dbReference>
<dbReference type="Pfam" id="PF01242">
    <property type="entry name" value="PTPS"/>
    <property type="match status" value="1"/>
</dbReference>
<comment type="pathway">
    <text evidence="1 5">Purine metabolism; 7-cyano-7-deazaguanine biosynthesis.</text>
</comment>
<keyword evidence="9" id="KW-1185">Reference proteome</keyword>
<keyword evidence="5 7" id="KW-0862">Zinc</keyword>
<dbReference type="AlphaFoldDB" id="A0A1M5C6R9"/>
<comment type="cofactor">
    <cofactor evidence="5 7">
        <name>Zn(2+)</name>
        <dbReference type="ChEBI" id="CHEBI:29105"/>
    </cofactor>
    <text evidence="5 7">Binds 1 zinc ion per subunit.</text>
</comment>
<dbReference type="InterPro" id="IPR007115">
    <property type="entry name" value="6-PTP_synth/QueD"/>
</dbReference>